<keyword evidence="5" id="KW-1185">Reference proteome</keyword>
<evidence type="ECO:0000256" key="1">
    <source>
        <dbReference type="ARBA" id="ARBA00006817"/>
    </source>
</evidence>
<evidence type="ECO:0000313" key="5">
    <source>
        <dbReference type="Proteomes" id="UP000282087"/>
    </source>
</evidence>
<dbReference type="GO" id="GO:0051087">
    <property type="term" value="F:protein-folding chaperone binding"/>
    <property type="evidence" value="ECO:0007669"/>
    <property type="project" value="InterPro"/>
</dbReference>
<evidence type="ECO:0000313" key="6">
    <source>
        <dbReference type="Proteomes" id="UP000286097"/>
    </source>
</evidence>
<comment type="similarity">
    <text evidence="1">Belongs to the AHA1 family.</text>
</comment>
<dbReference type="SMART" id="SM01000">
    <property type="entry name" value="Aha1_N"/>
    <property type="match status" value="1"/>
</dbReference>
<dbReference type="GO" id="GO:0001671">
    <property type="term" value="F:ATPase activator activity"/>
    <property type="evidence" value="ECO:0007669"/>
    <property type="project" value="InterPro"/>
</dbReference>
<dbReference type="Pfam" id="PF09229">
    <property type="entry name" value="Aha1_N"/>
    <property type="match status" value="2"/>
</dbReference>
<dbReference type="Gene3D" id="3.15.10.20">
    <property type="entry name" value="Activator of Hsp90 ATPase Aha1, N-terminal domain"/>
    <property type="match status" value="2"/>
</dbReference>
<dbReference type="EMBL" id="QKXF01000189">
    <property type="protein sequence ID" value="RQM14722.1"/>
    <property type="molecule type" value="Genomic_DNA"/>
</dbReference>
<evidence type="ECO:0000259" key="2">
    <source>
        <dbReference type="SMART" id="SM01000"/>
    </source>
</evidence>
<comment type="caution">
    <text evidence="3">The sequence shown here is derived from an EMBL/GenBank/DDBJ whole genome shotgun (WGS) entry which is preliminary data.</text>
</comment>
<evidence type="ECO:0000313" key="4">
    <source>
        <dbReference type="EMBL" id="RQM14722.1"/>
    </source>
</evidence>
<evidence type="ECO:0000313" key="3">
    <source>
        <dbReference type="EMBL" id="RMX65803.1"/>
    </source>
</evidence>
<dbReference type="VEuPathDB" id="FungiDB:DD237_006503"/>
<dbReference type="InterPro" id="IPR036338">
    <property type="entry name" value="Aha1"/>
</dbReference>
<dbReference type="AlphaFoldDB" id="A0A3M6VI09"/>
<accession>A0A3M6VI09</accession>
<dbReference type="STRING" id="542832.A0A3M6VI09"/>
<organism evidence="3 5">
    <name type="scientific">Peronospora effusa</name>
    <dbReference type="NCBI Taxonomy" id="542832"/>
    <lineage>
        <taxon>Eukaryota</taxon>
        <taxon>Sar</taxon>
        <taxon>Stramenopiles</taxon>
        <taxon>Oomycota</taxon>
        <taxon>Peronosporomycetes</taxon>
        <taxon>Peronosporales</taxon>
        <taxon>Peronosporaceae</taxon>
        <taxon>Peronospora</taxon>
    </lineage>
</organism>
<dbReference type="Proteomes" id="UP000286097">
    <property type="component" value="Unassembled WGS sequence"/>
</dbReference>
<dbReference type="EMBL" id="QLLG01000229">
    <property type="protein sequence ID" value="RMX65803.1"/>
    <property type="molecule type" value="Genomic_DNA"/>
</dbReference>
<dbReference type="SUPFAM" id="SSF103111">
    <property type="entry name" value="Activator of Hsp90 ATPase, Aha1"/>
    <property type="match status" value="1"/>
</dbReference>
<name>A0A3M6VI09_9STRA</name>
<sequence>MKTIPKTSEINNSVIVDRRTLLPCGSTNRKRQFIEATFAPSGTVLALERDKSEWARERLKHHLLTSFGFDDQALGLSIEVTSIVRCEGDAKVRRIQVSWCVSGLRGICWNQVVFSRGKKRCGYELSVKFAWQSSDAVSGHVELQDFDDTNGDDFEVLVTTNGNSEQDLIVKKAVINKESELRKLLALWKEELLQQ</sequence>
<dbReference type="PANTHER" id="PTHR13009:SF35">
    <property type="entry name" value="ACTIVATOR OF HSP90 ATPASE AHSA1-LIKE N-TERMINAL DOMAIN-CONTAINING PROTEIN"/>
    <property type="match status" value="1"/>
</dbReference>
<dbReference type="InterPro" id="IPR015310">
    <property type="entry name" value="AHSA1-like_N"/>
</dbReference>
<reference evidence="5 6" key="1">
    <citation type="submission" date="2018-06" db="EMBL/GenBank/DDBJ databases">
        <title>Comparative genomics of downy mildews reveals potential adaptations to biotrophy.</title>
        <authorList>
            <person name="Fletcher K."/>
            <person name="Klosterman S.J."/>
            <person name="Derevnina L."/>
            <person name="Martin F."/>
            <person name="Koike S."/>
            <person name="Reyes Chin-Wo S."/>
            <person name="Mou B."/>
            <person name="Michelmore R."/>
        </authorList>
    </citation>
    <scope>NUCLEOTIDE SEQUENCE [LARGE SCALE GENOMIC DNA]</scope>
    <source>
        <strain evidence="4 6">R13</strain>
        <strain evidence="3 5">R14</strain>
    </source>
</reference>
<feature type="domain" description="Activator of Hsp90 ATPase AHSA1-like N-terminal" evidence="2">
    <location>
        <begin position="48"/>
        <end position="194"/>
    </location>
</feature>
<dbReference type="PANTHER" id="PTHR13009">
    <property type="entry name" value="HEAT SHOCK PROTEIN 90 HSP90 CO-CHAPERONE AHA-1"/>
    <property type="match status" value="1"/>
</dbReference>
<dbReference type="Proteomes" id="UP000282087">
    <property type="component" value="Unassembled WGS sequence"/>
</dbReference>
<proteinExistence type="inferred from homology"/>
<gene>
    <name evidence="4" type="ORF">DD237_006503</name>
    <name evidence="3" type="ORF">DD238_006122</name>
</gene>
<protein>
    <recommendedName>
        <fullName evidence="2">Activator of Hsp90 ATPase AHSA1-like N-terminal domain-containing protein</fullName>
    </recommendedName>
</protein>